<reference evidence="13" key="1">
    <citation type="submission" date="2021-01" db="EMBL/GenBank/DDBJ databases">
        <authorList>
            <person name="Corre E."/>
            <person name="Pelletier E."/>
            <person name="Niang G."/>
            <person name="Scheremetjew M."/>
            <person name="Finn R."/>
            <person name="Kale V."/>
            <person name="Holt S."/>
            <person name="Cochrane G."/>
            <person name="Meng A."/>
            <person name="Brown T."/>
            <person name="Cohen L."/>
        </authorList>
    </citation>
    <scope>NUCLEOTIDE SEQUENCE</scope>
    <source>
        <strain evidence="13">CCMP1413</strain>
    </source>
</reference>
<dbReference type="InterPro" id="IPR001932">
    <property type="entry name" value="PPM-type_phosphatase-like_dom"/>
</dbReference>
<dbReference type="SUPFAM" id="SSF81606">
    <property type="entry name" value="PP2C-like"/>
    <property type="match status" value="1"/>
</dbReference>
<dbReference type="Gene3D" id="3.60.40.10">
    <property type="entry name" value="PPM-type phosphatase domain"/>
    <property type="match status" value="2"/>
</dbReference>
<evidence type="ECO:0000256" key="1">
    <source>
        <dbReference type="ARBA" id="ARBA00001936"/>
    </source>
</evidence>
<keyword evidence="5" id="KW-0479">Metal-binding</keyword>
<keyword evidence="9" id="KW-0464">Manganese</keyword>
<dbReference type="InterPro" id="IPR015655">
    <property type="entry name" value="PP2C"/>
</dbReference>
<dbReference type="InterPro" id="IPR036457">
    <property type="entry name" value="PPM-type-like_dom_sf"/>
</dbReference>
<dbReference type="InterPro" id="IPR000222">
    <property type="entry name" value="PP2C_BS"/>
</dbReference>
<evidence type="ECO:0000256" key="6">
    <source>
        <dbReference type="ARBA" id="ARBA00022801"/>
    </source>
</evidence>
<evidence type="ECO:0000256" key="11">
    <source>
        <dbReference type="SAM" id="MobiDB-lite"/>
    </source>
</evidence>
<dbReference type="GO" id="GO:0004722">
    <property type="term" value="F:protein serine/threonine phosphatase activity"/>
    <property type="evidence" value="ECO:0007669"/>
    <property type="project" value="UniProtKB-EC"/>
</dbReference>
<comment type="cofactor">
    <cofactor evidence="1">
        <name>Mn(2+)</name>
        <dbReference type="ChEBI" id="CHEBI:29035"/>
    </cofactor>
</comment>
<evidence type="ECO:0000256" key="2">
    <source>
        <dbReference type="ARBA" id="ARBA00001946"/>
    </source>
</evidence>
<dbReference type="EMBL" id="HBDZ01002764">
    <property type="protein sequence ID" value="CAD8231740.1"/>
    <property type="molecule type" value="Transcribed_RNA"/>
</dbReference>
<evidence type="ECO:0000259" key="12">
    <source>
        <dbReference type="PROSITE" id="PS51746"/>
    </source>
</evidence>
<dbReference type="PANTHER" id="PTHR13832:SF803">
    <property type="entry name" value="PROTEIN PHOSPHATASE 1G"/>
    <property type="match status" value="1"/>
</dbReference>
<comment type="cofactor">
    <cofactor evidence="2">
        <name>Mg(2+)</name>
        <dbReference type="ChEBI" id="CHEBI:18420"/>
    </cofactor>
</comment>
<feature type="compositionally biased region" description="Basic and acidic residues" evidence="11">
    <location>
        <begin position="250"/>
        <end position="264"/>
    </location>
</feature>
<dbReference type="AlphaFoldDB" id="A0A7R9TCJ4"/>
<evidence type="ECO:0000256" key="8">
    <source>
        <dbReference type="ARBA" id="ARBA00022912"/>
    </source>
</evidence>
<keyword evidence="6 10" id="KW-0378">Hydrolase</keyword>
<protein>
    <recommendedName>
        <fullName evidence="4">protein-serine/threonine phosphatase</fullName>
        <ecNumber evidence="4">3.1.3.16</ecNumber>
    </recommendedName>
</protein>
<evidence type="ECO:0000256" key="7">
    <source>
        <dbReference type="ARBA" id="ARBA00022842"/>
    </source>
</evidence>
<dbReference type="PROSITE" id="PS01032">
    <property type="entry name" value="PPM_1"/>
    <property type="match status" value="1"/>
</dbReference>
<comment type="similarity">
    <text evidence="3 10">Belongs to the PP2C family.</text>
</comment>
<dbReference type="CDD" id="cd00143">
    <property type="entry name" value="PP2Cc"/>
    <property type="match status" value="1"/>
</dbReference>
<keyword evidence="8 10" id="KW-0904">Protein phosphatase</keyword>
<evidence type="ECO:0000256" key="5">
    <source>
        <dbReference type="ARBA" id="ARBA00022723"/>
    </source>
</evidence>
<evidence type="ECO:0000256" key="10">
    <source>
        <dbReference type="RuleBase" id="RU003465"/>
    </source>
</evidence>
<evidence type="ECO:0000256" key="3">
    <source>
        <dbReference type="ARBA" id="ARBA00006702"/>
    </source>
</evidence>
<dbReference type="GO" id="GO:0046872">
    <property type="term" value="F:metal ion binding"/>
    <property type="evidence" value="ECO:0007669"/>
    <property type="project" value="UniProtKB-KW"/>
</dbReference>
<feature type="region of interest" description="Disordered" evidence="11">
    <location>
        <begin position="223"/>
        <end position="282"/>
    </location>
</feature>
<evidence type="ECO:0000256" key="9">
    <source>
        <dbReference type="ARBA" id="ARBA00023211"/>
    </source>
</evidence>
<evidence type="ECO:0000313" key="13">
    <source>
        <dbReference type="EMBL" id="CAD8231740.1"/>
    </source>
</evidence>
<sequence>MGAYLDKPERGKDSGEGANGAFAYGFSSMQGWRRTQEDAHAAVVDLDGADAAAGAEETGFFAVYDGHGGAAVARYCARHLHAQLRKCDAYKRGDVAAALTETYLLMDEMMATREAELELRELSKDSHAKPQITPLGTSIKIAREEEDGGVVEDDVCDVMEIGVPKVVLDKLRSGSIGKNGDITISVESTPVVGGANDGGEARVLVDAGAAASEVAARAAGAAASAVDAMQTTPDNGSIEKKRARAADGAADEHGIERDEDEGKRACNSSAGEGGDDEEGIYVTPPGQTVATADDLLPPTTGGLVSGPAAGCTAVVAVVRGNSLVVANCGDSRCVLSRGGAAVALSRDHKPEDPEELKRIEKAKCFVADGRVNGVLNLSRAIGDSEFKQSKEVPAAEQAVTAMPEIMTQTLRLSADASEGEDADALDEFLVLGCDGIFDVKTNQEVVDFVREQLAQGTGLREAAEALLDDCLAPDCGGSGVGCDNMSAVVVTFGTQAQAFPGGEHAERLKASGGAKVVGGSSGADGGGLPPLASALSMTRR</sequence>
<keyword evidence="7" id="KW-0460">Magnesium</keyword>
<gene>
    <name evidence="13" type="ORF">PCOL08062_LOCUS2182</name>
</gene>
<proteinExistence type="inferred from homology"/>
<accession>A0A7R9TCJ4</accession>
<evidence type="ECO:0000256" key="4">
    <source>
        <dbReference type="ARBA" id="ARBA00013081"/>
    </source>
</evidence>
<dbReference type="SMART" id="SM00332">
    <property type="entry name" value="PP2Cc"/>
    <property type="match status" value="1"/>
</dbReference>
<organism evidence="13">
    <name type="scientific">Prasinoderma coloniale</name>
    <dbReference type="NCBI Taxonomy" id="156133"/>
    <lineage>
        <taxon>Eukaryota</taxon>
        <taxon>Viridiplantae</taxon>
        <taxon>Prasinodermophyta</taxon>
        <taxon>Prasinodermophyceae</taxon>
        <taxon>Prasinodermales</taxon>
        <taxon>Prasinodermaceae</taxon>
        <taxon>Prasinoderma</taxon>
    </lineage>
</organism>
<dbReference type="PROSITE" id="PS51746">
    <property type="entry name" value="PPM_2"/>
    <property type="match status" value="1"/>
</dbReference>
<feature type="domain" description="PPM-type phosphatase" evidence="12">
    <location>
        <begin position="23"/>
        <end position="492"/>
    </location>
</feature>
<dbReference type="EC" id="3.1.3.16" evidence="4"/>
<dbReference type="Pfam" id="PF00481">
    <property type="entry name" value="PP2C"/>
    <property type="match status" value="2"/>
</dbReference>
<name>A0A7R9TCJ4_9VIRI</name>
<dbReference type="PANTHER" id="PTHR13832">
    <property type="entry name" value="PROTEIN PHOSPHATASE 2C"/>
    <property type="match status" value="1"/>
</dbReference>